<sequence>MPIHPTAIIEEGAEVHESATIGPYTLIESNAFIGEGCWIGSCVRIYGHTRLGAHNRIDHGATLGAAPQDLGFGPERAKPLIIGDHNHFRESVNISCGLKSEGGTRIGNHNYWMAFSHAGHDCVVGDHNVFANGATLAGHVEVGDHCFLSGQVAVHQFCRIGSYVMIGGVTGVTQDVPPYLLAAGNRARLIGLNVVGLRRKGFTQAQRSRIKQVYRLILRSGLPRGEALAQAAALYPGPETEAIIAFIRGSKRGVLPFRRSVRDTSLMD</sequence>
<dbReference type="EC" id="2.3.1.129" evidence="7"/>
<gene>
    <name evidence="7" type="primary">lpxA</name>
    <name evidence="7" type="ORF">GWK36_13540</name>
</gene>
<evidence type="ECO:0000256" key="5">
    <source>
        <dbReference type="ARBA" id="ARBA00023315"/>
    </source>
</evidence>
<dbReference type="InterPro" id="IPR001451">
    <property type="entry name" value="Hexapep"/>
</dbReference>
<evidence type="ECO:0000256" key="2">
    <source>
        <dbReference type="ARBA" id="ARBA00022556"/>
    </source>
</evidence>
<dbReference type="EMBL" id="CP048029">
    <property type="protein sequence ID" value="QIK38832.1"/>
    <property type="molecule type" value="Genomic_DNA"/>
</dbReference>
<dbReference type="NCBIfam" id="NF003657">
    <property type="entry name" value="PRK05289.1"/>
    <property type="match status" value="1"/>
</dbReference>
<feature type="domain" description="UDP N-acetylglucosamine O-acyltransferase C-terminal" evidence="6">
    <location>
        <begin position="175"/>
        <end position="254"/>
    </location>
</feature>
<keyword evidence="5 7" id="KW-0012">Acyltransferase</keyword>
<evidence type="ECO:0000259" key="6">
    <source>
        <dbReference type="Pfam" id="PF13720"/>
    </source>
</evidence>
<evidence type="ECO:0000256" key="3">
    <source>
        <dbReference type="ARBA" id="ARBA00022679"/>
    </source>
</evidence>
<dbReference type="Gene3D" id="1.20.1180.10">
    <property type="entry name" value="Udp N-acetylglucosamine O-acyltransferase, C-terminal domain"/>
    <property type="match status" value="1"/>
</dbReference>
<evidence type="ECO:0000313" key="7">
    <source>
        <dbReference type="EMBL" id="QIK38832.1"/>
    </source>
</evidence>
<keyword evidence="4" id="KW-0443">Lipid metabolism</keyword>
<evidence type="ECO:0000313" key="8">
    <source>
        <dbReference type="Proteomes" id="UP000502699"/>
    </source>
</evidence>
<dbReference type="Pfam" id="PF13720">
    <property type="entry name" value="Acetyltransf_11"/>
    <property type="match status" value="1"/>
</dbReference>
<dbReference type="PANTHER" id="PTHR43480:SF1">
    <property type="entry name" value="ACYL-[ACYL-CARRIER-PROTEIN]--UDP-N-ACETYLGLUCOSAMINE O-ACYLTRANSFERASE, MITOCHONDRIAL-RELATED"/>
    <property type="match status" value="1"/>
</dbReference>
<keyword evidence="1" id="KW-0444">Lipid biosynthesis</keyword>
<protein>
    <submittedName>
        <fullName evidence="7">Acyl-ACP--UDP-N-acetylglucosamine O-acyltransferase</fullName>
        <ecNumber evidence="7">2.3.1.129</ecNumber>
    </submittedName>
</protein>
<name>A0A6G7VFV4_9GAMM</name>
<dbReference type="Proteomes" id="UP000502699">
    <property type="component" value="Chromosome"/>
</dbReference>
<proteinExistence type="predicted"/>
<evidence type="ECO:0000256" key="4">
    <source>
        <dbReference type="ARBA" id="ARBA00023098"/>
    </source>
</evidence>
<keyword evidence="3 7" id="KW-0808">Transferase</keyword>
<keyword evidence="8" id="KW-1185">Reference proteome</keyword>
<dbReference type="PANTHER" id="PTHR43480">
    <property type="entry name" value="ACYL-[ACYL-CARRIER-PROTEIN]--UDP-N-ACETYLGLUCOSAMINE O-ACYLTRANSFERASE"/>
    <property type="match status" value="1"/>
</dbReference>
<dbReference type="InterPro" id="IPR011004">
    <property type="entry name" value="Trimer_LpxA-like_sf"/>
</dbReference>
<dbReference type="CDD" id="cd03351">
    <property type="entry name" value="LbH_UDP-GlcNAc_AT"/>
    <property type="match status" value="1"/>
</dbReference>
<dbReference type="SUPFAM" id="SSF51161">
    <property type="entry name" value="Trimeric LpxA-like enzymes"/>
    <property type="match status" value="1"/>
</dbReference>
<dbReference type="InterPro" id="IPR029098">
    <property type="entry name" value="Acetyltransf_C"/>
</dbReference>
<dbReference type="Gene3D" id="2.160.10.10">
    <property type="entry name" value="Hexapeptide repeat proteins"/>
    <property type="match status" value="1"/>
</dbReference>
<reference evidence="8" key="1">
    <citation type="submission" date="2020-01" db="EMBL/GenBank/DDBJ databases">
        <title>Caldichromatium gen. nov., sp. nov., a thermophilic purple sulfur bacterium member of the family Chromatiaceae isolated from Nakabusa hot spring, Japan.</title>
        <authorList>
            <person name="Saini M.K."/>
            <person name="Hanada S."/>
            <person name="Tank M."/>
        </authorList>
    </citation>
    <scope>NUCLEOTIDE SEQUENCE [LARGE SCALE GENOMIC DNA]</scope>
    <source>
        <strain evidence="8">No.7</strain>
    </source>
</reference>
<accession>A0A6G7VFV4</accession>
<dbReference type="NCBIfam" id="TIGR01852">
    <property type="entry name" value="lipid_A_lpxA"/>
    <property type="match status" value="1"/>
</dbReference>
<dbReference type="GO" id="GO:0016020">
    <property type="term" value="C:membrane"/>
    <property type="evidence" value="ECO:0007669"/>
    <property type="project" value="GOC"/>
</dbReference>
<keyword evidence="2" id="KW-0441">Lipid A biosynthesis</keyword>
<dbReference type="InterPro" id="IPR037157">
    <property type="entry name" value="Acetyltransf_C_sf"/>
</dbReference>
<dbReference type="InterPro" id="IPR010137">
    <property type="entry name" value="Lipid_A_LpxA"/>
</dbReference>
<dbReference type="GO" id="GO:0009245">
    <property type="term" value="P:lipid A biosynthetic process"/>
    <property type="evidence" value="ECO:0007669"/>
    <property type="project" value="UniProtKB-KW"/>
</dbReference>
<organism evidence="7 8">
    <name type="scientific">Caldichromatium japonicum</name>
    <dbReference type="NCBI Taxonomy" id="2699430"/>
    <lineage>
        <taxon>Bacteria</taxon>
        <taxon>Pseudomonadati</taxon>
        <taxon>Pseudomonadota</taxon>
        <taxon>Gammaproteobacteria</taxon>
        <taxon>Chromatiales</taxon>
        <taxon>Chromatiaceae</taxon>
        <taxon>Caldichromatium</taxon>
    </lineage>
</organism>
<dbReference type="KEGG" id="cjap:GWK36_13540"/>
<dbReference type="AlphaFoldDB" id="A0A6G7VFV4"/>
<dbReference type="RefSeq" id="WP_166271883.1">
    <property type="nucleotide sequence ID" value="NZ_CP048029.1"/>
</dbReference>
<dbReference type="PIRSF" id="PIRSF000456">
    <property type="entry name" value="UDP-GlcNAc_acltr"/>
    <property type="match status" value="1"/>
</dbReference>
<dbReference type="GO" id="GO:0008780">
    <property type="term" value="F:acyl-[acyl-carrier-protein]-UDP-N-acetylglucosamine O-acyltransferase activity"/>
    <property type="evidence" value="ECO:0007669"/>
    <property type="project" value="UniProtKB-EC"/>
</dbReference>
<evidence type="ECO:0000256" key="1">
    <source>
        <dbReference type="ARBA" id="ARBA00022516"/>
    </source>
</evidence>
<dbReference type="Pfam" id="PF00132">
    <property type="entry name" value="Hexapep"/>
    <property type="match status" value="2"/>
</dbReference>